<evidence type="ECO:0000256" key="4">
    <source>
        <dbReference type="SAM" id="SignalP"/>
    </source>
</evidence>
<dbReference type="OrthoDB" id="9805159at2"/>
<evidence type="ECO:0000256" key="2">
    <source>
        <dbReference type="RuleBase" id="RU003615"/>
    </source>
</evidence>
<protein>
    <recommendedName>
        <fullName evidence="3">Alpha-amylase</fullName>
        <ecNumber evidence="3">3.2.1.1</ecNumber>
    </recommendedName>
</protein>
<dbReference type="CAZy" id="GH13">
    <property type="family name" value="Glycoside Hydrolase Family 13"/>
</dbReference>
<dbReference type="SUPFAM" id="SSF51445">
    <property type="entry name" value="(Trans)glycosidases"/>
    <property type="match status" value="1"/>
</dbReference>
<dbReference type="InterPro" id="IPR006046">
    <property type="entry name" value="Alpha_amylase"/>
</dbReference>
<dbReference type="SUPFAM" id="SSF51011">
    <property type="entry name" value="Glycosyl hydrolase domain"/>
    <property type="match status" value="1"/>
</dbReference>
<evidence type="ECO:0000256" key="1">
    <source>
        <dbReference type="ARBA" id="ARBA00008061"/>
    </source>
</evidence>
<keyword evidence="3" id="KW-0119">Carbohydrate metabolism</keyword>
<dbReference type="GO" id="GO:0004556">
    <property type="term" value="F:alpha-amylase activity"/>
    <property type="evidence" value="ECO:0007669"/>
    <property type="project" value="UniProtKB-UniRule"/>
</dbReference>
<dbReference type="Pfam" id="PF00128">
    <property type="entry name" value="Alpha-amylase"/>
    <property type="match status" value="1"/>
</dbReference>
<name>A7NRS7_ROSCS</name>
<dbReference type="Proteomes" id="UP000000263">
    <property type="component" value="Chromosome"/>
</dbReference>
<feature type="chain" id="PRO_5002711129" description="Alpha-amylase" evidence="4">
    <location>
        <begin position="23"/>
        <end position="593"/>
    </location>
</feature>
<dbReference type="Gene3D" id="3.20.20.80">
    <property type="entry name" value="Glycosidases"/>
    <property type="match status" value="1"/>
</dbReference>
<sequence>MKARALFLIIVLIIVGCGAPSAAVPPTATPPAAPSATPLSEEAALLATMAANAPSPAEATPTVPLPTLFPTITLGPTAEPRPLPAGWWDTAVCYEIFVRSFYDSDGDGIGDINGLIAKLDYINDGDPTGGSDLGANCIWLMPVAEAASYHGYDVIDYNAIEKDYGTNDDFKRLVAEANRRGIRVIVDLVLNHTSSAHPWFISALNDPASPYRDWYIWSPVDPGYRGPWGQQVWHRSPARNEYYYGVFVAEMPDLNYRNPEVVAEAEKIAAFWLNEMGVDGFRLDAIKHIVENGSEQEGTRETHAWMRSFEAAIERIKPGAFTVGEVFGGRAGSLDAYYPDQLDTYFEFGVAEGILRSANTGAPGPYLTAVEDALMRLPYQRWAPFLTNHDQERVMTVLGGDAGKARVAAIALLTLPGLPFVYYGEEIGMTGAKPDERIRTPMQWTGEPGAGFTTGSPWQAPQSDFPTVNVAAQDTDPDSLLNVYRTLIRLHTTRPALGKGDFTALNATGGAAAFLRRSGDDAALVVINFSANPLSGVTLSTAQSNLDPGAYTPELLFGSGNLSPLIVGANGSISAYALPEIPPQRAVIVGLGR</sequence>
<dbReference type="RefSeq" id="WP_012122694.1">
    <property type="nucleotide sequence ID" value="NC_009767.1"/>
</dbReference>
<dbReference type="HOGENOM" id="CLU_006462_2_4_0"/>
<reference evidence="6 7" key="1">
    <citation type="submission" date="2007-08" db="EMBL/GenBank/DDBJ databases">
        <title>Complete sequence of Roseiflexus castenholzii DSM 13941.</title>
        <authorList>
            <consortium name="US DOE Joint Genome Institute"/>
            <person name="Copeland A."/>
            <person name="Lucas S."/>
            <person name="Lapidus A."/>
            <person name="Barry K."/>
            <person name="Glavina del Rio T."/>
            <person name="Dalin E."/>
            <person name="Tice H."/>
            <person name="Pitluck S."/>
            <person name="Thompson L.S."/>
            <person name="Brettin T."/>
            <person name="Bruce D."/>
            <person name="Detter J.C."/>
            <person name="Han C."/>
            <person name="Tapia R."/>
            <person name="Schmutz J."/>
            <person name="Larimer F."/>
            <person name="Land M."/>
            <person name="Hauser L."/>
            <person name="Kyrpides N."/>
            <person name="Mikhailova N."/>
            <person name="Bryant D.A."/>
            <person name="Hanada S."/>
            <person name="Tsukatani Y."/>
            <person name="Richardson P."/>
        </authorList>
    </citation>
    <scope>NUCLEOTIDE SEQUENCE [LARGE SCALE GENOMIC DNA]</scope>
    <source>
        <strain evidence="7">DSM 13941 / HLO8</strain>
    </source>
</reference>
<proteinExistence type="inferred from homology"/>
<keyword evidence="3" id="KW-0326">Glycosidase</keyword>
<dbReference type="PRINTS" id="PR00110">
    <property type="entry name" value="ALPHAAMYLASE"/>
</dbReference>
<dbReference type="CDD" id="cd11316">
    <property type="entry name" value="AmyAc_bac2_AmyA"/>
    <property type="match status" value="1"/>
</dbReference>
<dbReference type="Gene3D" id="3.90.400.10">
    <property type="entry name" value="Oligo-1,6-glucosidase, Domain 2"/>
    <property type="match status" value="1"/>
</dbReference>
<dbReference type="PROSITE" id="PS51257">
    <property type="entry name" value="PROKAR_LIPOPROTEIN"/>
    <property type="match status" value="1"/>
</dbReference>
<dbReference type="FunFam" id="3.90.400.10:FF:000009">
    <property type="entry name" value="Alpha-amylase"/>
    <property type="match status" value="1"/>
</dbReference>
<evidence type="ECO:0000259" key="5">
    <source>
        <dbReference type="SMART" id="SM00642"/>
    </source>
</evidence>
<organism evidence="6 7">
    <name type="scientific">Roseiflexus castenholzii (strain DSM 13941 / HLO8)</name>
    <dbReference type="NCBI Taxonomy" id="383372"/>
    <lineage>
        <taxon>Bacteria</taxon>
        <taxon>Bacillati</taxon>
        <taxon>Chloroflexota</taxon>
        <taxon>Chloroflexia</taxon>
        <taxon>Chloroflexales</taxon>
        <taxon>Roseiflexineae</taxon>
        <taxon>Roseiflexaceae</taxon>
        <taxon>Roseiflexus</taxon>
    </lineage>
</organism>
<gene>
    <name evidence="6" type="ordered locus">Rcas_4246</name>
</gene>
<keyword evidence="7" id="KW-1185">Reference proteome</keyword>
<dbReference type="EC" id="3.2.1.1" evidence="3"/>
<comment type="catalytic activity">
    <reaction evidence="3">
        <text>Endohydrolysis of (1-&gt;4)-alpha-D-glucosidic linkages in polysaccharides containing three or more (1-&gt;4)-alpha-linked D-glucose units.</text>
        <dbReference type="EC" id="3.2.1.1"/>
    </reaction>
</comment>
<dbReference type="InterPro" id="IPR017853">
    <property type="entry name" value="GH"/>
</dbReference>
<dbReference type="GO" id="GO:0009313">
    <property type="term" value="P:oligosaccharide catabolic process"/>
    <property type="evidence" value="ECO:0007669"/>
    <property type="project" value="TreeGrafter"/>
</dbReference>
<feature type="signal peptide" evidence="4">
    <location>
        <begin position="1"/>
        <end position="22"/>
    </location>
</feature>
<dbReference type="PANTHER" id="PTHR10357">
    <property type="entry name" value="ALPHA-AMYLASE FAMILY MEMBER"/>
    <property type="match status" value="1"/>
</dbReference>
<keyword evidence="3" id="KW-0378">Hydrolase</keyword>
<dbReference type="KEGG" id="rca:Rcas_4246"/>
<dbReference type="STRING" id="383372.Rcas_4246"/>
<keyword evidence="4" id="KW-0732">Signal</keyword>
<dbReference type="PANTHER" id="PTHR10357:SF179">
    <property type="entry name" value="NEUTRAL AND BASIC AMINO ACID TRANSPORT PROTEIN RBAT"/>
    <property type="match status" value="1"/>
</dbReference>
<dbReference type="InterPro" id="IPR045857">
    <property type="entry name" value="O16G_dom_2"/>
</dbReference>
<evidence type="ECO:0000313" key="7">
    <source>
        <dbReference type="Proteomes" id="UP000000263"/>
    </source>
</evidence>
<dbReference type="InterPro" id="IPR013780">
    <property type="entry name" value="Glyco_hydro_b"/>
</dbReference>
<dbReference type="Gene3D" id="2.60.40.1180">
    <property type="entry name" value="Golgi alpha-mannosidase II"/>
    <property type="match status" value="1"/>
</dbReference>
<evidence type="ECO:0000256" key="3">
    <source>
        <dbReference type="RuleBase" id="RU361134"/>
    </source>
</evidence>
<dbReference type="GO" id="GO:0043169">
    <property type="term" value="F:cation binding"/>
    <property type="evidence" value="ECO:0007669"/>
    <property type="project" value="InterPro"/>
</dbReference>
<dbReference type="SMART" id="SM00642">
    <property type="entry name" value="Aamy"/>
    <property type="match status" value="1"/>
</dbReference>
<dbReference type="eggNOG" id="COG0366">
    <property type="taxonomic scope" value="Bacteria"/>
</dbReference>
<accession>A7NRS7</accession>
<comment type="similarity">
    <text evidence="1 2">Belongs to the glycosyl hydrolase 13 family.</text>
</comment>
<dbReference type="EMBL" id="CP000804">
    <property type="protein sequence ID" value="ABU60273.1"/>
    <property type="molecule type" value="Genomic_DNA"/>
</dbReference>
<dbReference type="InterPro" id="IPR006047">
    <property type="entry name" value="GH13_cat_dom"/>
</dbReference>
<evidence type="ECO:0000313" key="6">
    <source>
        <dbReference type="EMBL" id="ABU60273.1"/>
    </source>
</evidence>
<feature type="domain" description="Glycosyl hydrolase family 13 catalytic" evidence="5">
    <location>
        <begin position="95"/>
        <end position="491"/>
    </location>
</feature>
<dbReference type="AlphaFoldDB" id="A7NRS7"/>